<evidence type="ECO:0000313" key="1">
    <source>
        <dbReference type="EMBL" id="MFD1327052.1"/>
    </source>
</evidence>
<name>A0ABW3YR60_MYCRA</name>
<dbReference type="Proteomes" id="UP001597173">
    <property type="component" value="Unassembled WGS sequence"/>
</dbReference>
<protein>
    <recommendedName>
        <fullName evidence="3">MFS transporter</fullName>
    </recommendedName>
</protein>
<comment type="caution">
    <text evidence="1">The sequence shown here is derived from an EMBL/GenBank/DDBJ whole genome shotgun (WGS) entry which is preliminary data.</text>
</comment>
<accession>A0ABW3YR60</accession>
<gene>
    <name evidence="1" type="ORF">ACFQ33_04000</name>
</gene>
<evidence type="ECO:0000313" key="2">
    <source>
        <dbReference type="Proteomes" id="UP001597173"/>
    </source>
</evidence>
<reference evidence="2" key="1">
    <citation type="journal article" date="2019" name="Int. J. Syst. Evol. Microbiol.">
        <title>The Global Catalogue of Microorganisms (GCM) 10K type strain sequencing project: providing services to taxonomists for standard genome sequencing and annotation.</title>
        <authorList>
            <consortium name="The Broad Institute Genomics Platform"/>
            <consortium name="The Broad Institute Genome Sequencing Center for Infectious Disease"/>
            <person name="Wu L."/>
            <person name="Ma J."/>
        </authorList>
    </citation>
    <scope>NUCLEOTIDE SEQUENCE [LARGE SCALE GENOMIC DNA]</scope>
    <source>
        <strain evidence="2">CCUG 55609</strain>
    </source>
</reference>
<organism evidence="1 2">
    <name type="scientific">Mycoplana ramosa</name>
    <name type="common">Mycoplana bullata</name>
    <dbReference type="NCBI Taxonomy" id="40837"/>
    <lineage>
        <taxon>Bacteria</taxon>
        <taxon>Pseudomonadati</taxon>
        <taxon>Pseudomonadota</taxon>
        <taxon>Alphaproteobacteria</taxon>
        <taxon>Hyphomicrobiales</taxon>
        <taxon>Rhizobiaceae</taxon>
        <taxon>Mycoplana</taxon>
    </lineage>
</organism>
<evidence type="ECO:0008006" key="3">
    <source>
        <dbReference type="Google" id="ProtNLM"/>
    </source>
</evidence>
<dbReference type="RefSeq" id="WP_374837161.1">
    <property type="nucleotide sequence ID" value="NZ_JBHEEW010000004.1"/>
</dbReference>
<proteinExistence type="predicted"/>
<dbReference type="EMBL" id="JBHTNF010000001">
    <property type="protein sequence ID" value="MFD1327052.1"/>
    <property type="molecule type" value="Genomic_DNA"/>
</dbReference>
<sequence length="52" mass="5591">MMRAVPTLAMTAFFATLALDIAVPAAVLLSLAAMREIGLAFGTMFVTEWRMA</sequence>
<keyword evidence="2" id="KW-1185">Reference proteome</keyword>